<reference evidence="1" key="1">
    <citation type="submission" date="2020-07" db="EMBL/GenBank/DDBJ databases">
        <title>Clarias magur genome sequencing, assembly and annotation.</title>
        <authorList>
            <person name="Kushwaha B."/>
            <person name="Kumar R."/>
            <person name="Das P."/>
            <person name="Joshi C.G."/>
            <person name="Kumar D."/>
            <person name="Nagpure N.S."/>
            <person name="Pandey M."/>
            <person name="Agarwal S."/>
            <person name="Srivastava S."/>
            <person name="Singh M."/>
            <person name="Sahoo L."/>
            <person name="Jayasankar P."/>
            <person name="Meher P.K."/>
            <person name="Koringa P.G."/>
            <person name="Iquebal M.A."/>
            <person name="Das S.P."/>
            <person name="Bit A."/>
            <person name="Patnaik S."/>
            <person name="Patel N."/>
            <person name="Shah T.M."/>
            <person name="Hinsu A."/>
            <person name="Jena J.K."/>
        </authorList>
    </citation>
    <scope>NUCLEOTIDE SEQUENCE</scope>
    <source>
        <strain evidence="1">CIFAMagur01</strain>
        <tissue evidence="1">Testis</tissue>
    </source>
</reference>
<dbReference type="Gene3D" id="3.40.50.300">
    <property type="entry name" value="P-loop containing nucleotide triphosphate hydrolases"/>
    <property type="match status" value="1"/>
</dbReference>
<dbReference type="GO" id="GO:0006955">
    <property type="term" value="P:immune response"/>
    <property type="evidence" value="ECO:0007669"/>
    <property type="project" value="TreeGrafter"/>
</dbReference>
<keyword evidence="2" id="KW-1185">Reference proteome</keyword>
<name>A0A8J4UHV7_CLAMG</name>
<dbReference type="OrthoDB" id="25620at2759"/>
<gene>
    <name evidence="1" type="ORF">DAT39_014603</name>
</gene>
<protein>
    <submittedName>
        <fullName evidence="1">Interferon-induced protein 44-like</fullName>
    </submittedName>
</protein>
<dbReference type="PANTHER" id="PTHR14241:SF32">
    <property type="entry name" value="VWFA DOMAIN-CONTAINING PROTEIN-RELATED"/>
    <property type="match status" value="1"/>
</dbReference>
<organism evidence="1 2">
    <name type="scientific">Clarias magur</name>
    <name type="common">Asian catfish</name>
    <name type="synonym">Macropteronotus magur</name>
    <dbReference type="NCBI Taxonomy" id="1594786"/>
    <lineage>
        <taxon>Eukaryota</taxon>
        <taxon>Metazoa</taxon>
        <taxon>Chordata</taxon>
        <taxon>Craniata</taxon>
        <taxon>Vertebrata</taxon>
        <taxon>Euteleostomi</taxon>
        <taxon>Actinopterygii</taxon>
        <taxon>Neopterygii</taxon>
        <taxon>Teleostei</taxon>
        <taxon>Ostariophysi</taxon>
        <taxon>Siluriformes</taxon>
        <taxon>Clariidae</taxon>
        <taxon>Clarias</taxon>
    </lineage>
</organism>
<dbReference type="EMBL" id="QNUK01000311">
    <property type="protein sequence ID" value="KAF5895672.1"/>
    <property type="molecule type" value="Genomic_DNA"/>
</dbReference>
<dbReference type="AlphaFoldDB" id="A0A8J4UHV7"/>
<accession>A0A8J4UHV7</accession>
<feature type="non-terminal residue" evidence="1">
    <location>
        <position position="232"/>
    </location>
</feature>
<sequence length="232" mass="25654">ENNCIMGLFGSKQQPKDPEIENPWREVDWSNREQILQNLKQIRTSPGVDTLRILVVEPICAGKSSFITSVNTALQGRNTSLDHSLTDSIVSPKYAVYTVKDTEGSLFPFVFGDTMGVGDGESGACPEDIINILKGHVPEGYIFNPSMELTADSSDFNKNPALNDKIHCLVFVIPSNNIYIMRGITATLKPVLQSTCDLGIAQVIIMSKVDKACPLVCEDLKMIYRSQKIEDR</sequence>
<comment type="caution">
    <text evidence="1">The sequence shown here is derived from an EMBL/GenBank/DDBJ whole genome shotgun (WGS) entry which is preliminary data.</text>
</comment>
<evidence type="ECO:0000313" key="1">
    <source>
        <dbReference type="EMBL" id="KAF5895672.1"/>
    </source>
</evidence>
<proteinExistence type="predicted"/>
<feature type="non-terminal residue" evidence="1">
    <location>
        <position position="1"/>
    </location>
</feature>
<dbReference type="Proteomes" id="UP000727407">
    <property type="component" value="Unassembled WGS sequence"/>
</dbReference>
<dbReference type="SUPFAM" id="SSF52540">
    <property type="entry name" value="P-loop containing nucleoside triphosphate hydrolases"/>
    <property type="match status" value="1"/>
</dbReference>
<dbReference type="PANTHER" id="PTHR14241">
    <property type="entry name" value="INTERFERON-INDUCED PROTEIN 44"/>
    <property type="match status" value="1"/>
</dbReference>
<evidence type="ECO:0000313" key="2">
    <source>
        <dbReference type="Proteomes" id="UP000727407"/>
    </source>
</evidence>
<dbReference type="InterPro" id="IPR027417">
    <property type="entry name" value="P-loop_NTPase"/>
</dbReference>